<keyword evidence="4" id="KW-1185">Reference proteome</keyword>
<dbReference type="Pfam" id="PF05598">
    <property type="entry name" value="DUF772"/>
    <property type="match status" value="1"/>
</dbReference>
<dbReference type="EMBL" id="JBIRXV010000001">
    <property type="protein sequence ID" value="MFI2318871.1"/>
    <property type="molecule type" value="Genomic_DNA"/>
</dbReference>
<dbReference type="PANTHER" id="PTHR35604:SF2">
    <property type="entry name" value="TRANSPOSASE INSH FOR INSERTION SEQUENCE ELEMENT IS5A-RELATED"/>
    <property type="match status" value="1"/>
</dbReference>
<evidence type="ECO:0000259" key="1">
    <source>
        <dbReference type="Pfam" id="PF05598"/>
    </source>
</evidence>
<dbReference type="Pfam" id="PF13751">
    <property type="entry name" value="DDE_Tnp_1_6"/>
    <property type="match status" value="1"/>
</dbReference>
<comment type="caution">
    <text evidence="3">The sequence shown here is derived from an EMBL/GenBank/DDBJ whole genome shotgun (WGS) entry which is preliminary data.</text>
</comment>
<sequence length="549" mass="60689">MSLRPRRWDVVPVETVRVTRAVFPDGCLAVRLRDVLGPIFTDAEFAQAFSGRGQPAVSPALLALASVLQFSEGLTDRQAAQAVRARIDWKYALGLELTDPGFDFSVLSEFRSRLIAGGLEYRVLDAVLEAARRAGLLKGGGRARTDSTHVLAAVRDLNRLQFVTETLRAALNMLAVAAPDWLVGVVAPEWFDRYSARSEDARYPSRWADRAAHANQIGADGMHLLAAVTAGSAPGWLRQLPAVELLRRIWIQQYQVIDEVVTWRDKKDLPPAAIRYCSPYDDQARTGTKRDASWNGYKVHLTETCEPDAPHLITHVATTPAPVPDMAMTAAIHTGLAERDPLPGAHLVDAGYVDADLLITSKREHGIELLGPVKAATGWQAANGDGFSLSDFTIDWDNEQVTCPQGTISAAWKTDRSQVGAEVIRVRFPGSACRSCPVREQCTRSTTGRRLTLRQRVQHQALQLGRAEQQTEQWQHRYQHRAGVEGTIAQGIRSCGLRRSRYRGLPKTRLQHLLTAAGLNLNRLNSWWETTPFAPTRTSHFAMLRPAAA</sequence>
<evidence type="ECO:0000313" key="3">
    <source>
        <dbReference type="EMBL" id="MFI2318871.1"/>
    </source>
</evidence>
<feature type="domain" description="Transposase InsH N-terminal" evidence="1">
    <location>
        <begin position="23"/>
        <end position="113"/>
    </location>
</feature>
<dbReference type="InterPro" id="IPR008490">
    <property type="entry name" value="Transposase_InsH_N"/>
</dbReference>
<name>A0ABW7W9P1_9NOCA</name>
<dbReference type="InterPro" id="IPR025668">
    <property type="entry name" value="Tnp_DDE_dom"/>
</dbReference>
<accession>A0ABW7W9P1</accession>
<reference evidence="3 4" key="1">
    <citation type="submission" date="2024-10" db="EMBL/GenBank/DDBJ databases">
        <title>The Natural Products Discovery Center: Release of the First 8490 Sequenced Strains for Exploring Actinobacteria Biosynthetic Diversity.</title>
        <authorList>
            <person name="Kalkreuter E."/>
            <person name="Kautsar S.A."/>
            <person name="Yang D."/>
            <person name="Bader C.D."/>
            <person name="Teijaro C.N."/>
            <person name="Fluegel L."/>
            <person name="Davis C.M."/>
            <person name="Simpson J.R."/>
            <person name="Lauterbach L."/>
            <person name="Steele A.D."/>
            <person name="Gui C."/>
            <person name="Meng S."/>
            <person name="Li G."/>
            <person name="Viehrig K."/>
            <person name="Ye F."/>
            <person name="Su P."/>
            <person name="Kiefer A.F."/>
            <person name="Nichols A."/>
            <person name="Cepeda A.J."/>
            <person name="Yan W."/>
            <person name="Fan B."/>
            <person name="Jiang Y."/>
            <person name="Adhikari A."/>
            <person name="Zheng C.-J."/>
            <person name="Schuster L."/>
            <person name="Cowan T.M."/>
            <person name="Smanski M.J."/>
            <person name="Chevrette M.G."/>
            <person name="De Carvalho L.P.S."/>
            <person name="Shen B."/>
        </authorList>
    </citation>
    <scope>NUCLEOTIDE SEQUENCE [LARGE SCALE GENOMIC DNA]</scope>
    <source>
        <strain evidence="3 4">NPDC019626</strain>
    </source>
</reference>
<dbReference type="PANTHER" id="PTHR35604">
    <property type="entry name" value="TRANSPOSASE INSH FOR INSERTION SEQUENCE ELEMENT IS5A-RELATED"/>
    <property type="match status" value="1"/>
</dbReference>
<organism evidence="3 4">
    <name type="scientific">Nocardia beijingensis</name>
    <dbReference type="NCBI Taxonomy" id="95162"/>
    <lineage>
        <taxon>Bacteria</taxon>
        <taxon>Bacillati</taxon>
        <taxon>Actinomycetota</taxon>
        <taxon>Actinomycetes</taxon>
        <taxon>Mycobacteriales</taxon>
        <taxon>Nocardiaceae</taxon>
        <taxon>Nocardia</taxon>
    </lineage>
</organism>
<protein>
    <submittedName>
        <fullName evidence="3">IS1182 family transposase</fullName>
    </submittedName>
</protein>
<evidence type="ECO:0000259" key="2">
    <source>
        <dbReference type="Pfam" id="PF13751"/>
    </source>
</evidence>
<dbReference type="Proteomes" id="UP001611450">
    <property type="component" value="Unassembled WGS sequence"/>
</dbReference>
<dbReference type="RefSeq" id="WP_396946335.1">
    <property type="nucleotide sequence ID" value="NZ_JBIRXV010000001.1"/>
</dbReference>
<gene>
    <name evidence="3" type="ORF">ACH47G_00110</name>
</gene>
<dbReference type="InterPro" id="IPR047629">
    <property type="entry name" value="IS1182_transpos"/>
</dbReference>
<evidence type="ECO:0000313" key="4">
    <source>
        <dbReference type="Proteomes" id="UP001611450"/>
    </source>
</evidence>
<proteinExistence type="predicted"/>
<feature type="domain" description="Transposase DDE" evidence="2">
    <location>
        <begin position="402"/>
        <end position="524"/>
    </location>
</feature>
<dbReference type="NCBIfam" id="NF033551">
    <property type="entry name" value="transpos_IS1182"/>
    <property type="match status" value="1"/>
</dbReference>